<proteinExistence type="predicted"/>
<sequence length="366" mass="42785">MILQTIRYESGNDTIEHSLEKSFTMIMPTFVNLQGYIIGKKFVVKEVAILRRGAILSHYIFTCSMPWSFLTKSENYCASWLSAYHHGLQWEDGTKPYSMVKRLITMAVIGAEEYDDNKTLVYVKGHEKREWLNDVLDSDNLTTETLNANYKDTDTLHNVDVTNTMRFVKHIKNCALQNVFKIYNWWSQRQKEIMDRRTVRLLSRRYDLTSTGYKYLEIGINVGPPSYVDITLGDYRGPELSLSLETWKGLNEQRWNIYKMLRKEYKDNFISVGPLTVRVCTLQNNATLVRLDSSPVRMMMTETTLHRMFEFDGCIDVTFERLVRLVDTVDAKYTRFSNIASKNAIRDSDIFNEHRLVDCELLALIF</sequence>
<dbReference type="AlphaFoldDB" id="A0A151J9M8"/>
<gene>
    <name evidence="1" type="ORF">ALC57_05852</name>
</gene>
<name>A0A151J9M8_9HYME</name>
<evidence type="ECO:0000313" key="2">
    <source>
        <dbReference type="Proteomes" id="UP000078492"/>
    </source>
</evidence>
<protein>
    <submittedName>
        <fullName evidence="1">Uncharacterized protein</fullName>
    </submittedName>
</protein>
<organism evidence="1 2">
    <name type="scientific">Trachymyrmex cornetzi</name>
    <dbReference type="NCBI Taxonomy" id="471704"/>
    <lineage>
        <taxon>Eukaryota</taxon>
        <taxon>Metazoa</taxon>
        <taxon>Ecdysozoa</taxon>
        <taxon>Arthropoda</taxon>
        <taxon>Hexapoda</taxon>
        <taxon>Insecta</taxon>
        <taxon>Pterygota</taxon>
        <taxon>Neoptera</taxon>
        <taxon>Endopterygota</taxon>
        <taxon>Hymenoptera</taxon>
        <taxon>Apocrita</taxon>
        <taxon>Aculeata</taxon>
        <taxon>Formicoidea</taxon>
        <taxon>Formicidae</taxon>
        <taxon>Myrmicinae</taxon>
        <taxon>Trachymyrmex</taxon>
    </lineage>
</organism>
<dbReference type="EMBL" id="KQ979384">
    <property type="protein sequence ID" value="KYN21770.1"/>
    <property type="molecule type" value="Genomic_DNA"/>
</dbReference>
<dbReference type="STRING" id="471704.A0A151J9M8"/>
<keyword evidence="2" id="KW-1185">Reference proteome</keyword>
<reference evidence="1 2" key="1">
    <citation type="submission" date="2015-09" db="EMBL/GenBank/DDBJ databases">
        <title>Trachymyrmex cornetzi WGS genome.</title>
        <authorList>
            <person name="Nygaard S."/>
            <person name="Hu H."/>
            <person name="Boomsma J."/>
            <person name="Zhang G."/>
        </authorList>
    </citation>
    <scope>NUCLEOTIDE SEQUENCE [LARGE SCALE GENOMIC DNA]</scope>
    <source>
        <strain evidence="1">Tcor2-1</strain>
        <tissue evidence="1">Whole body</tissue>
    </source>
</reference>
<accession>A0A151J9M8</accession>
<dbReference type="Proteomes" id="UP000078492">
    <property type="component" value="Unassembled WGS sequence"/>
</dbReference>
<evidence type="ECO:0000313" key="1">
    <source>
        <dbReference type="EMBL" id="KYN21770.1"/>
    </source>
</evidence>